<name>A0AAF0BMH8_9PROT</name>
<dbReference type="InterPro" id="IPR002925">
    <property type="entry name" value="Dienelactn_hydro"/>
</dbReference>
<keyword evidence="3" id="KW-1185">Reference proteome</keyword>
<dbReference type="Pfam" id="PF01738">
    <property type="entry name" value="DLH"/>
    <property type="match status" value="1"/>
</dbReference>
<reference evidence="2" key="1">
    <citation type="submission" date="2023-01" db="EMBL/GenBank/DDBJ databases">
        <title>The genome sequence of Kordiimonadaceae bacterium 6D33.</title>
        <authorList>
            <person name="Liu Y."/>
        </authorList>
    </citation>
    <scope>NUCLEOTIDE SEQUENCE</scope>
    <source>
        <strain evidence="2">6D33</strain>
    </source>
</reference>
<evidence type="ECO:0000313" key="2">
    <source>
        <dbReference type="EMBL" id="WCL54585.1"/>
    </source>
</evidence>
<feature type="domain" description="Dienelactone hydrolase" evidence="1">
    <location>
        <begin position="17"/>
        <end position="232"/>
    </location>
</feature>
<dbReference type="Gene3D" id="3.40.50.1820">
    <property type="entry name" value="alpha/beta hydrolase"/>
    <property type="match status" value="1"/>
</dbReference>
<accession>A0AAF0BMH8</accession>
<dbReference type="Proteomes" id="UP001217500">
    <property type="component" value="Chromosome"/>
</dbReference>
<gene>
    <name evidence="2" type="ORF">PH603_02285</name>
</gene>
<dbReference type="InterPro" id="IPR029058">
    <property type="entry name" value="AB_hydrolase_fold"/>
</dbReference>
<dbReference type="SUPFAM" id="SSF53474">
    <property type="entry name" value="alpha/beta-Hydrolases"/>
    <property type="match status" value="1"/>
</dbReference>
<dbReference type="AlphaFoldDB" id="A0AAF0BMH8"/>
<dbReference type="KEGG" id="gso:PH603_02285"/>
<dbReference type="InterPro" id="IPR051049">
    <property type="entry name" value="Dienelactone_hydrolase-like"/>
</dbReference>
<protein>
    <submittedName>
        <fullName evidence="2">Dienelactone hydrolase family protein</fullName>
    </submittedName>
</protein>
<evidence type="ECO:0000313" key="3">
    <source>
        <dbReference type="Proteomes" id="UP001217500"/>
    </source>
</evidence>
<dbReference type="GO" id="GO:0016787">
    <property type="term" value="F:hydrolase activity"/>
    <property type="evidence" value="ECO:0007669"/>
    <property type="project" value="UniProtKB-KW"/>
</dbReference>
<proteinExistence type="predicted"/>
<evidence type="ECO:0000259" key="1">
    <source>
        <dbReference type="Pfam" id="PF01738"/>
    </source>
</evidence>
<keyword evidence="2" id="KW-0378">Hydrolase</keyword>
<sequence length="235" mass="25230">MMGDWINIDAGDGSGSFKSYMARPAGGKGPVVIAIQEIFGVNAGMRQICDELAADGYIALSPDLFWRQEAGVELTDKSDAEWQRAFALMQGMDIDKGIEDIATTIAAARRLEGASGKVGATGYCLGGLLAYLTACRTGIDATVSYYGVNIDKFLIEATMMETPLVLHIAGEDKFVSKEAQATIKSGLKDNPLVEVHIYDGKDHAFARPNGIHYDADAATLANGRTKEFFAKHLKA</sequence>
<dbReference type="PANTHER" id="PTHR46623:SF6">
    <property type="entry name" value="ALPHA_BETA-HYDROLASES SUPERFAMILY PROTEIN"/>
    <property type="match status" value="1"/>
</dbReference>
<dbReference type="PANTHER" id="PTHR46623">
    <property type="entry name" value="CARBOXYMETHYLENEBUTENOLIDASE-RELATED"/>
    <property type="match status" value="1"/>
</dbReference>
<dbReference type="EMBL" id="CP116805">
    <property type="protein sequence ID" value="WCL54585.1"/>
    <property type="molecule type" value="Genomic_DNA"/>
</dbReference>
<organism evidence="2 3">
    <name type="scientific">Gimibacter soli</name>
    <dbReference type="NCBI Taxonomy" id="3024400"/>
    <lineage>
        <taxon>Bacteria</taxon>
        <taxon>Pseudomonadati</taxon>
        <taxon>Pseudomonadota</taxon>
        <taxon>Alphaproteobacteria</taxon>
        <taxon>Kordiimonadales</taxon>
        <taxon>Temperatibacteraceae</taxon>
        <taxon>Gimibacter</taxon>
    </lineage>
</organism>